<dbReference type="AlphaFoldDB" id="C3ZEZ0"/>
<dbReference type="Pfam" id="PF00638">
    <property type="entry name" value="Ran_BP1"/>
    <property type="match status" value="1"/>
</dbReference>
<name>C3ZEZ0_BRAFL</name>
<feature type="region of interest" description="Disordered" evidence="1">
    <location>
        <begin position="230"/>
        <end position="253"/>
    </location>
</feature>
<dbReference type="InParanoid" id="C3ZEZ0"/>
<protein>
    <recommendedName>
        <fullName evidence="2">RanBD1 domain-containing protein</fullName>
    </recommendedName>
</protein>
<dbReference type="InterPro" id="IPR011993">
    <property type="entry name" value="PH-like_dom_sf"/>
</dbReference>
<dbReference type="SUPFAM" id="SSF50729">
    <property type="entry name" value="PH domain-like"/>
    <property type="match status" value="1"/>
</dbReference>
<feature type="region of interest" description="Disordered" evidence="1">
    <location>
        <begin position="398"/>
        <end position="490"/>
    </location>
</feature>
<dbReference type="STRING" id="7739.C3ZEZ0"/>
<dbReference type="InterPro" id="IPR000156">
    <property type="entry name" value="Ran_bind_dom"/>
</dbReference>
<dbReference type="eggNOG" id="KOG0864">
    <property type="taxonomic scope" value="Eukaryota"/>
</dbReference>
<dbReference type="EMBL" id="GG666612">
    <property type="protein sequence ID" value="EEN49296.1"/>
    <property type="molecule type" value="Genomic_DNA"/>
</dbReference>
<feature type="compositionally biased region" description="Low complexity" evidence="1">
    <location>
        <begin position="27"/>
        <end position="38"/>
    </location>
</feature>
<evidence type="ECO:0000259" key="2">
    <source>
        <dbReference type="PROSITE" id="PS50196"/>
    </source>
</evidence>
<dbReference type="PANTHER" id="PTHR23138:SF87">
    <property type="entry name" value="E3 SUMO-PROTEIN LIGASE RANBP2"/>
    <property type="match status" value="1"/>
</dbReference>
<feature type="compositionally biased region" description="Polar residues" evidence="1">
    <location>
        <begin position="463"/>
        <end position="473"/>
    </location>
</feature>
<dbReference type="FunFam" id="2.30.29.30:FF:000018">
    <property type="entry name" value="E3 SUMO-protein ligase RanBP2"/>
    <property type="match status" value="1"/>
</dbReference>
<reference evidence="3" key="1">
    <citation type="journal article" date="2008" name="Nature">
        <title>The amphioxus genome and the evolution of the chordate karyotype.</title>
        <authorList>
            <consortium name="US DOE Joint Genome Institute (JGI-PGF)"/>
            <person name="Putnam N.H."/>
            <person name="Butts T."/>
            <person name="Ferrier D.E.K."/>
            <person name="Furlong R.F."/>
            <person name="Hellsten U."/>
            <person name="Kawashima T."/>
            <person name="Robinson-Rechavi M."/>
            <person name="Shoguchi E."/>
            <person name="Terry A."/>
            <person name="Yu J.-K."/>
            <person name="Benito-Gutierrez E.L."/>
            <person name="Dubchak I."/>
            <person name="Garcia-Fernandez J."/>
            <person name="Gibson-Brown J.J."/>
            <person name="Grigoriev I.V."/>
            <person name="Horton A.C."/>
            <person name="de Jong P.J."/>
            <person name="Jurka J."/>
            <person name="Kapitonov V.V."/>
            <person name="Kohara Y."/>
            <person name="Kuroki Y."/>
            <person name="Lindquist E."/>
            <person name="Lucas S."/>
            <person name="Osoegawa K."/>
            <person name="Pennacchio L.A."/>
            <person name="Salamov A.A."/>
            <person name="Satou Y."/>
            <person name="Sauka-Spengler T."/>
            <person name="Schmutz J."/>
            <person name="Shin-I T."/>
            <person name="Toyoda A."/>
            <person name="Bronner-Fraser M."/>
            <person name="Fujiyama A."/>
            <person name="Holland L.Z."/>
            <person name="Holland P.W.H."/>
            <person name="Satoh N."/>
            <person name="Rokhsar D.S."/>
        </authorList>
    </citation>
    <scope>NUCLEOTIDE SEQUENCE [LARGE SCALE GENOMIC DNA]</scope>
    <source>
        <strain evidence="3">S238N-H82</strain>
        <tissue evidence="3">Testes</tissue>
    </source>
</reference>
<dbReference type="PANTHER" id="PTHR23138">
    <property type="entry name" value="RAN BINDING PROTEIN"/>
    <property type="match status" value="1"/>
</dbReference>
<organism>
    <name type="scientific">Branchiostoma floridae</name>
    <name type="common">Florida lancelet</name>
    <name type="synonym">Amphioxus</name>
    <dbReference type="NCBI Taxonomy" id="7739"/>
    <lineage>
        <taxon>Eukaryota</taxon>
        <taxon>Metazoa</taxon>
        <taxon>Chordata</taxon>
        <taxon>Cephalochordata</taxon>
        <taxon>Leptocardii</taxon>
        <taxon>Amphioxiformes</taxon>
        <taxon>Branchiostomatidae</taxon>
        <taxon>Branchiostoma</taxon>
    </lineage>
</organism>
<gene>
    <name evidence="3" type="ORF">BRAFLDRAFT_83831</name>
</gene>
<feature type="domain" description="RanBD1" evidence="2">
    <location>
        <begin position="262"/>
        <end position="398"/>
    </location>
</feature>
<evidence type="ECO:0000256" key="1">
    <source>
        <dbReference type="SAM" id="MobiDB-lite"/>
    </source>
</evidence>
<feature type="compositionally biased region" description="Low complexity" evidence="1">
    <location>
        <begin position="230"/>
        <end position="242"/>
    </location>
</feature>
<dbReference type="PROSITE" id="PS50196">
    <property type="entry name" value="RANBD1"/>
    <property type="match status" value="1"/>
</dbReference>
<dbReference type="SMART" id="SM00160">
    <property type="entry name" value="RanBD"/>
    <property type="match status" value="1"/>
</dbReference>
<dbReference type="Gene3D" id="2.30.29.30">
    <property type="entry name" value="Pleckstrin-homology domain (PH domain)/Phosphotyrosine-binding domain (PTB)"/>
    <property type="match status" value="1"/>
</dbReference>
<accession>C3ZEZ0</accession>
<dbReference type="CDD" id="cd13176">
    <property type="entry name" value="RanBD_RanBP2-like"/>
    <property type="match status" value="1"/>
</dbReference>
<evidence type="ECO:0000313" key="3">
    <source>
        <dbReference type="EMBL" id="EEN49296.1"/>
    </source>
</evidence>
<proteinExistence type="predicted"/>
<dbReference type="InterPro" id="IPR045255">
    <property type="entry name" value="RanBP1-like"/>
</dbReference>
<feature type="compositionally biased region" description="Low complexity" evidence="1">
    <location>
        <begin position="398"/>
        <end position="408"/>
    </location>
</feature>
<sequence>MVNNPSDKTACLACSTPKPGTEVQAPSTTGSSGISGSGFVFKQPGTASTSFGGFDLSRPSGSTFGQPPASSGTVFGQASAGTGVGFTFGSPSKPAESTGFVFGGPSIGSKPTTGAGFSFGVKADETASNTSSPFFSQAGKDMPSFGDLAKQTLLVAETGSKPLSFADALKQKATNFALGGPDSGTASPSTLFGVSSTSDTSTSNLSFKEMANQAGGFKFTFSPEKIIPASKSSAKSPLKSPIRSPSKDDGDYYESDGGEDIHFEPIVKLPEKIELKTGEEEEEQLFKFRAKLFRWDTDSNQWKERGIGDIKILRHKTTNRSRVLMRREQVLKLCANHLITGTMSLHPNSGSDRSWVWTAVDAAEDEPKTEQFAVRFKLPETAAEFKTYFDQCVESAKSYSSPSKASPETGSSVQKSPAAGAAASPKTPIRSCDPKLSATLQDIETEIADAIKEDDNDHHDESNQSGNVSSSENVEPEGFTLVSSEKQDRQ</sequence>
<feature type="compositionally biased region" description="Basic and acidic residues" evidence="1">
    <location>
        <begin position="449"/>
        <end position="462"/>
    </location>
</feature>
<feature type="region of interest" description="Disordered" evidence="1">
    <location>
        <begin position="1"/>
        <end position="39"/>
    </location>
</feature>